<reference evidence="2" key="1">
    <citation type="journal article" date="2013" name="Science">
        <title>Gene transfer from bacteria and archaea facilitated evolution of an extremophilic eukaryote.</title>
        <authorList>
            <person name="Schonknecht G."/>
            <person name="Chen W.H."/>
            <person name="Ternes C.M."/>
            <person name="Barbier G.G."/>
            <person name="Shrestha R.P."/>
            <person name="Stanke M."/>
            <person name="Brautigam A."/>
            <person name="Baker B.J."/>
            <person name="Banfield J.F."/>
            <person name="Garavito R.M."/>
            <person name="Carr K."/>
            <person name="Wilkerson C."/>
            <person name="Rensing S.A."/>
            <person name="Gagneul D."/>
            <person name="Dickenson N.E."/>
            <person name="Oesterhelt C."/>
            <person name="Lercher M.J."/>
            <person name="Weber A.P."/>
        </authorList>
    </citation>
    <scope>NUCLEOTIDE SEQUENCE [LARGE SCALE GENOMIC DNA]</scope>
    <source>
        <strain evidence="2">074W</strain>
    </source>
</reference>
<keyword evidence="2" id="KW-1185">Reference proteome</keyword>
<gene>
    <name evidence="1" type="ORF">Gasu_38380</name>
</gene>
<dbReference type="KEGG" id="gsl:Gasu_38380"/>
<accession>M2XY97</accession>
<proteinExistence type="predicted"/>
<evidence type="ECO:0000313" key="1">
    <source>
        <dbReference type="EMBL" id="EME28628.1"/>
    </source>
</evidence>
<organism evidence="1 2">
    <name type="scientific">Galdieria sulphuraria</name>
    <name type="common">Red alga</name>
    <dbReference type="NCBI Taxonomy" id="130081"/>
    <lineage>
        <taxon>Eukaryota</taxon>
        <taxon>Rhodophyta</taxon>
        <taxon>Bangiophyceae</taxon>
        <taxon>Galdieriales</taxon>
        <taxon>Galdieriaceae</taxon>
        <taxon>Galdieria</taxon>
    </lineage>
</organism>
<dbReference type="EMBL" id="KB454517">
    <property type="protein sequence ID" value="EME28628.1"/>
    <property type="molecule type" value="Genomic_DNA"/>
</dbReference>
<dbReference type="Gramene" id="EME28628">
    <property type="protein sequence ID" value="EME28628"/>
    <property type="gene ID" value="Gasu_38380"/>
</dbReference>
<dbReference type="GeneID" id="17087483"/>
<protein>
    <submittedName>
        <fullName evidence="1">Uncharacterized protein</fullName>
    </submittedName>
</protein>
<dbReference type="AlphaFoldDB" id="M2XY97"/>
<dbReference type="Proteomes" id="UP000030680">
    <property type="component" value="Unassembled WGS sequence"/>
</dbReference>
<name>M2XY97_GALSU</name>
<sequence length="181" mass="21100">MGSWFYEGFSLLDTRHIISYQISYPLDSLVREVVLPKFYFYCRPMCQDSKPETLFHMFVKCSYWSSFRRQFLASILECIAALLIFEPTSHCMNQEATEDQLVSCLLSGRHVRCRDTNCHQLLDDYLKFWVGRCASSSLLASSDYSRQMEDSPSLRHQDGYFSACGIIYPQVFLGKFFLPIN</sequence>
<dbReference type="RefSeq" id="XP_005705148.1">
    <property type="nucleotide sequence ID" value="XM_005705091.1"/>
</dbReference>
<evidence type="ECO:0000313" key="2">
    <source>
        <dbReference type="Proteomes" id="UP000030680"/>
    </source>
</evidence>